<name>A0ABU1L510_9BURK</name>
<dbReference type="Proteomes" id="UP001185254">
    <property type="component" value="Unassembled WGS sequence"/>
</dbReference>
<comment type="caution">
    <text evidence="1">The sequence shown here is derived from an EMBL/GenBank/DDBJ whole genome shotgun (WGS) entry which is preliminary data.</text>
</comment>
<dbReference type="SUPFAM" id="SSF54427">
    <property type="entry name" value="NTF2-like"/>
    <property type="match status" value="1"/>
</dbReference>
<evidence type="ECO:0000313" key="1">
    <source>
        <dbReference type="EMBL" id="MDR6378302.1"/>
    </source>
</evidence>
<dbReference type="PANTHER" id="PTHR38436:SF1">
    <property type="entry name" value="ESTER CYCLASE"/>
    <property type="match status" value="1"/>
</dbReference>
<dbReference type="InterPro" id="IPR009959">
    <property type="entry name" value="Cyclase_SnoaL-like"/>
</dbReference>
<keyword evidence="2" id="KW-1185">Reference proteome</keyword>
<dbReference type="PANTHER" id="PTHR38436">
    <property type="entry name" value="POLYKETIDE CYCLASE SNOAL-LIKE DOMAIN"/>
    <property type="match status" value="1"/>
</dbReference>
<accession>A0ABU1L510</accession>
<dbReference type="Gene3D" id="3.10.450.50">
    <property type="match status" value="1"/>
</dbReference>
<proteinExistence type="predicted"/>
<dbReference type="Pfam" id="PF07366">
    <property type="entry name" value="SnoaL"/>
    <property type="match status" value="1"/>
</dbReference>
<reference evidence="1 2" key="1">
    <citation type="submission" date="2023-07" db="EMBL/GenBank/DDBJ databases">
        <title>Sorghum-associated microbial communities from plants grown in Nebraska, USA.</title>
        <authorList>
            <person name="Schachtman D."/>
        </authorList>
    </citation>
    <scope>NUCLEOTIDE SEQUENCE [LARGE SCALE GENOMIC DNA]</scope>
    <source>
        <strain evidence="1 2">DS1039</strain>
    </source>
</reference>
<sequence length="142" mass="16573">MLEPTYLDEKWKLAMTEPDLSNVYRSYIACLNSQDWTRLTQFVHDDVYYNDQRIGLSGYRTMLERNFAEIPDLHFDIELMVADPAYVAARLRFNCTPKGKFLGLDVNGRTVTFTENVFYEFRGERIGQVWSVIDKAAIEAQL</sequence>
<gene>
    <name evidence="1" type="ORF">J2776_005022</name>
</gene>
<dbReference type="EMBL" id="JAVDQN010000004">
    <property type="protein sequence ID" value="MDR6378302.1"/>
    <property type="molecule type" value="Genomic_DNA"/>
</dbReference>
<dbReference type="InterPro" id="IPR032710">
    <property type="entry name" value="NTF2-like_dom_sf"/>
</dbReference>
<organism evidence="1 2">
    <name type="scientific">Paraburkholderia caledonica</name>
    <dbReference type="NCBI Taxonomy" id="134536"/>
    <lineage>
        <taxon>Bacteria</taxon>
        <taxon>Pseudomonadati</taxon>
        <taxon>Pseudomonadota</taxon>
        <taxon>Betaproteobacteria</taxon>
        <taxon>Burkholderiales</taxon>
        <taxon>Burkholderiaceae</taxon>
        <taxon>Paraburkholderia</taxon>
    </lineage>
</organism>
<protein>
    <submittedName>
        <fullName evidence="1">Ester cyclase</fullName>
    </submittedName>
</protein>
<evidence type="ECO:0000313" key="2">
    <source>
        <dbReference type="Proteomes" id="UP001185254"/>
    </source>
</evidence>